<gene>
    <name evidence="1" type="ORF">CFN58_26515</name>
</gene>
<protein>
    <submittedName>
        <fullName evidence="1">Uncharacterized protein</fullName>
    </submittedName>
</protein>
<dbReference type="AlphaFoldDB" id="A0A261WDE3"/>
<evidence type="ECO:0000313" key="2">
    <source>
        <dbReference type="Proteomes" id="UP000217163"/>
    </source>
</evidence>
<comment type="caution">
    <text evidence="1">The sequence shown here is derived from an EMBL/GenBank/DDBJ whole genome shotgun (WGS) entry which is preliminary data.</text>
</comment>
<dbReference type="EMBL" id="NKQU01000607">
    <property type="protein sequence ID" value="OZI84161.1"/>
    <property type="molecule type" value="Genomic_DNA"/>
</dbReference>
<proteinExistence type="predicted"/>
<evidence type="ECO:0000313" key="1">
    <source>
        <dbReference type="EMBL" id="OZI84161.1"/>
    </source>
</evidence>
<name>A0A261WDE3_9PSED</name>
<sequence length="125" mass="13900">MVQLRYHCDDCGKTYIGQALNTSMLCLCTPPKKILGKPQQTPLSDELLEMLDIGSASKMRAVFCQRWGIPNKSHTTHGSNFSSNQRVVDLILDIVAPVTGGLRTNVRNLIISTFKYDIDSKEMIG</sequence>
<dbReference type="Proteomes" id="UP000217163">
    <property type="component" value="Unassembled WGS sequence"/>
</dbReference>
<organism evidence="1 2">
    <name type="scientific">Pseudomonas avellanae</name>
    <dbReference type="NCBI Taxonomy" id="46257"/>
    <lineage>
        <taxon>Bacteria</taxon>
        <taxon>Pseudomonadati</taxon>
        <taxon>Pseudomonadota</taxon>
        <taxon>Gammaproteobacteria</taxon>
        <taxon>Pseudomonadales</taxon>
        <taxon>Pseudomonadaceae</taxon>
        <taxon>Pseudomonas</taxon>
    </lineage>
</organism>
<accession>A0A261WDE3</accession>
<reference evidence="2" key="1">
    <citation type="journal article" date="2016" name="Sci. Rep.">
        <title>Genome analysis of the kiwifruit canker pathogen Pseudomonas syringae pv. actinidiae biovar 5.</title>
        <authorList>
            <person name="Fujikawa T."/>
            <person name="Sawada H."/>
        </authorList>
    </citation>
    <scope>NUCLEOTIDE SEQUENCE [LARGE SCALE GENOMIC DNA]</scope>
    <source>
        <strain evidence="2">MAFF 212061</strain>
    </source>
</reference>